<evidence type="ECO:0000256" key="5">
    <source>
        <dbReference type="ARBA" id="ARBA00022801"/>
    </source>
</evidence>
<evidence type="ECO:0000256" key="4">
    <source>
        <dbReference type="ARBA" id="ARBA00022729"/>
    </source>
</evidence>
<comment type="caution">
    <text evidence="9">The sequence shown here is derived from an EMBL/GenBank/DDBJ whole genome shotgun (WGS) entry which is preliminary data.</text>
</comment>
<comment type="similarity">
    <text evidence="2">Belongs to the glycosyl hydrolase 27 family.</text>
</comment>
<proteinExistence type="inferred from homology"/>
<dbReference type="SUPFAM" id="SSF51445">
    <property type="entry name" value="(Trans)glycosidases"/>
    <property type="match status" value="1"/>
</dbReference>
<dbReference type="InterPro" id="IPR041233">
    <property type="entry name" value="Melibiase_C"/>
</dbReference>
<keyword evidence="5" id="KW-0378">Hydrolase</keyword>
<accession>A0ABY2H5G9</accession>
<evidence type="ECO:0000259" key="8">
    <source>
        <dbReference type="Pfam" id="PF17801"/>
    </source>
</evidence>
<evidence type="ECO:0000256" key="2">
    <source>
        <dbReference type="ARBA" id="ARBA00009743"/>
    </source>
</evidence>
<name>A0ABY2H5G9_9HYPO</name>
<evidence type="ECO:0000256" key="1">
    <source>
        <dbReference type="ARBA" id="ARBA00001255"/>
    </source>
</evidence>
<dbReference type="Pfam" id="PF17801">
    <property type="entry name" value="Melibiase_C"/>
    <property type="match status" value="1"/>
</dbReference>
<comment type="catalytic activity">
    <reaction evidence="1">
        <text>Hydrolysis of terminal, non-reducing alpha-D-galactose residues in alpha-D-galactosides, including galactose oligosaccharides, galactomannans and galactolipids.</text>
        <dbReference type="EC" id="3.2.1.22"/>
    </reaction>
</comment>
<dbReference type="PANTHER" id="PTHR11452:SF33">
    <property type="entry name" value="ALPHA-GALACTOSIDASE 2"/>
    <property type="match status" value="1"/>
</dbReference>
<dbReference type="Pfam" id="PF16499">
    <property type="entry name" value="Melibiase_2"/>
    <property type="match status" value="1"/>
</dbReference>
<evidence type="ECO:0000256" key="6">
    <source>
        <dbReference type="ARBA" id="ARBA00023295"/>
    </source>
</evidence>
<dbReference type="Proteomes" id="UP001642720">
    <property type="component" value="Unassembled WGS sequence"/>
</dbReference>
<dbReference type="SUPFAM" id="SSF51011">
    <property type="entry name" value="Glycosyl hydrolase domain"/>
    <property type="match status" value="1"/>
</dbReference>
<keyword evidence="10" id="KW-1185">Reference proteome</keyword>
<dbReference type="InterPro" id="IPR002241">
    <property type="entry name" value="Glyco_hydro_27"/>
</dbReference>
<dbReference type="Gene3D" id="2.60.40.1180">
    <property type="entry name" value="Golgi alpha-mannosidase II"/>
    <property type="match status" value="1"/>
</dbReference>
<dbReference type="InterPro" id="IPR017853">
    <property type="entry name" value="GH"/>
</dbReference>
<dbReference type="PANTHER" id="PTHR11452">
    <property type="entry name" value="ALPHA-GALACTOSIDASE/ALPHA-N-ACETYLGALACTOSAMINIDASE"/>
    <property type="match status" value="1"/>
</dbReference>
<dbReference type="RefSeq" id="XP_073559522.1">
    <property type="nucleotide sequence ID" value="XM_073701527.1"/>
</dbReference>
<dbReference type="CDD" id="cd14792">
    <property type="entry name" value="GH27"/>
    <property type="match status" value="1"/>
</dbReference>
<dbReference type="EC" id="3.2.1.22" evidence="3"/>
<evidence type="ECO:0000256" key="3">
    <source>
        <dbReference type="ARBA" id="ARBA00012755"/>
    </source>
</evidence>
<evidence type="ECO:0000313" key="10">
    <source>
        <dbReference type="Proteomes" id="UP001642720"/>
    </source>
</evidence>
<organism evidence="9 10">
    <name type="scientific">Trichoderma ghanense</name>
    <dbReference type="NCBI Taxonomy" id="65468"/>
    <lineage>
        <taxon>Eukaryota</taxon>
        <taxon>Fungi</taxon>
        <taxon>Dikarya</taxon>
        <taxon>Ascomycota</taxon>
        <taxon>Pezizomycotina</taxon>
        <taxon>Sordariomycetes</taxon>
        <taxon>Hypocreomycetidae</taxon>
        <taxon>Hypocreales</taxon>
        <taxon>Hypocreaceae</taxon>
        <taxon>Trichoderma</taxon>
    </lineage>
</organism>
<feature type="domain" description="Alpha galactosidase C-terminal" evidence="8">
    <location>
        <begin position="560"/>
        <end position="645"/>
    </location>
</feature>
<feature type="compositionally biased region" description="Basic and acidic residues" evidence="7">
    <location>
        <begin position="73"/>
        <end position="93"/>
    </location>
</feature>
<evidence type="ECO:0000256" key="7">
    <source>
        <dbReference type="SAM" id="MobiDB-lite"/>
    </source>
</evidence>
<protein>
    <recommendedName>
        <fullName evidence="3">alpha-galactosidase</fullName>
        <ecNumber evidence="3">3.2.1.22</ecNumber>
    </recommendedName>
</protein>
<reference evidence="9 10" key="1">
    <citation type="submission" date="2018-01" db="EMBL/GenBank/DDBJ databases">
        <title>Genome characterization of the sugarcane-associated fungus Trichoderma ghanense CCMA-1212 and their application in lignocelulose bioconversion.</title>
        <authorList>
            <person name="Steindorff A.S."/>
            <person name="Mendes T.D."/>
            <person name="Vilela E.S.D."/>
            <person name="Rodrigues D.S."/>
            <person name="Formighieri E.F."/>
            <person name="Melo I.S."/>
            <person name="Favaro L.C.L."/>
        </authorList>
    </citation>
    <scope>NUCLEOTIDE SEQUENCE [LARGE SCALE GENOMIC DNA]</scope>
    <source>
        <strain evidence="9 10">CCMA-1212</strain>
    </source>
</reference>
<dbReference type="Gene3D" id="3.20.20.70">
    <property type="entry name" value="Aldolase class I"/>
    <property type="match status" value="1"/>
</dbReference>
<sequence>MDSRVAAATVQATVLNALSGVFAQGILAYRRGTLDGIDLSSILRFIVYTVLTTPPNYRWQEFLERMFPTATEPKDESLEDKSLEDKSLEDKSGESSPSAATRGRLNLANTAAKFILDQTLGAPINTLLFICLMGQMSSRSYNHILSSIISGVGACAESSLLLHSLEIIIKSNMTSRLISALVLGLGATGVVAAPNAKRTSSHAPQLKIISYKETPNGFRSAARGWNSFGIQANPLTTPGWKFDQEHVIEQCDRLTGLPGYDTCSLDSGWSVGGNGDDYGRIMYDEDNFNIPMLADHLHSKGLKLGVYIVPGAFLQDVNKTIINTDVRIGDVCHGDEGLVRCIFDYTQPAVQLWHNSCADLFAKWKVDFVKLDFVTPGSPDNGQHLPADGSGSVIAWHKAIQQTGRKMRLDISWKLDRTEKYFKIWNENADSMRTDQDLNNSQQPTFVSWGVVQRAFDNYRQWIIAGLQYFDHLNIYPDMDNLLVGNNATVSGITDAQRQTVMTHYIGAGANLILGSDLTHLDKFGLNLLTNKAARDVADFTAQYPMQPRNPGTGGQDAKQLQAWIAGPAPNGEAVVVLANYGPDLGQGGFGGSSSAEQWVSASWEDLGIKGTYLVHDVWNNKDLGKQKSGVKARLGPGESVLLTLTRV</sequence>
<keyword evidence="4" id="KW-0732">Signal</keyword>
<keyword evidence="6" id="KW-0326">Glycosidase</keyword>
<dbReference type="GeneID" id="300575977"/>
<dbReference type="InterPro" id="IPR013780">
    <property type="entry name" value="Glyco_hydro_b"/>
</dbReference>
<dbReference type="EMBL" id="PPTA01000005">
    <property type="protein sequence ID" value="TFB03321.1"/>
    <property type="molecule type" value="Genomic_DNA"/>
</dbReference>
<gene>
    <name evidence="9" type="ORF">CCMA1212_004211</name>
</gene>
<evidence type="ECO:0000313" key="9">
    <source>
        <dbReference type="EMBL" id="TFB03321.1"/>
    </source>
</evidence>
<feature type="region of interest" description="Disordered" evidence="7">
    <location>
        <begin position="73"/>
        <end position="101"/>
    </location>
</feature>
<dbReference type="InterPro" id="IPR013785">
    <property type="entry name" value="Aldolase_TIM"/>
</dbReference>